<proteinExistence type="predicted"/>
<sequence length="91" mass="9273">MARQIPGSWGLAFAGTLALLGIVLSLLADRTIAAVIVIASALSAMLFWLPLKLNLVAAIFCALAAGMVWDGWSTRHLAAADGAGVLGGSKP</sequence>
<keyword evidence="1" id="KW-0812">Transmembrane</keyword>
<keyword evidence="1" id="KW-0472">Membrane</keyword>
<keyword evidence="1" id="KW-1133">Transmembrane helix</keyword>
<organism evidence="2">
    <name type="scientific">mine drainage metagenome</name>
    <dbReference type="NCBI Taxonomy" id="410659"/>
    <lineage>
        <taxon>unclassified sequences</taxon>
        <taxon>metagenomes</taxon>
        <taxon>ecological metagenomes</taxon>
    </lineage>
</organism>
<reference evidence="2" key="1">
    <citation type="submission" date="2016-10" db="EMBL/GenBank/DDBJ databases">
        <title>Sequence of Gallionella enrichment culture.</title>
        <authorList>
            <person name="Poehlein A."/>
            <person name="Muehling M."/>
            <person name="Daniel R."/>
        </authorList>
    </citation>
    <scope>NUCLEOTIDE SEQUENCE</scope>
</reference>
<feature type="transmembrane region" description="Helical" evidence="1">
    <location>
        <begin position="32"/>
        <end position="49"/>
    </location>
</feature>
<dbReference type="EMBL" id="MLJW01005757">
    <property type="protein sequence ID" value="OIQ67703.1"/>
    <property type="molecule type" value="Genomic_DNA"/>
</dbReference>
<dbReference type="AlphaFoldDB" id="A0A1J5PIY3"/>
<protein>
    <submittedName>
        <fullName evidence="2">Uncharacterized protein</fullName>
    </submittedName>
</protein>
<evidence type="ECO:0000256" key="1">
    <source>
        <dbReference type="SAM" id="Phobius"/>
    </source>
</evidence>
<name>A0A1J5PIY3_9ZZZZ</name>
<feature type="transmembrane region" description="Helical" evidence="1">
    <location>
        <begin position="55"/>
        <end position="72"/>
    </location>
</feature>
<feature type="transmembrane region" description="Helical" evidence="1">
    <location>
        <begin position="6"/>
        <end position="27"/>
    </location>
</feature>
<evidence type="ECO:0000313" key="2">
    <source>
        <dbReference type="EMBL" id="OIQ67703.1"/>
    </source>
</evidence>
<accession>A0A1J5PIY3</accession>
<comment type="caution">
    <text evidence="2">The sequence shown here is derived from an EMBL/GenBank/DDBJ whole genome shotgun (WGS) entry which is preliminary data.</text>
</comment>
<gene>
    <name evidence="2" type="ORF">GALL_507180</name>
</gene>